<dbReference type="SUPFAM" id="SSF52768">
    <property type="entry name" value="Arginase/deacetylase"/>
    <property type="match status" value="1"/>
</dbReference>
<dbReference type="AlphaFoldDB" id="A0A1H3X7K1"/>
<dbReference type="Pfam" id="PF00491">
    <property type="entry name" value="Arginase"/>
    <property type="match status" value="1"/>
</dbReference>
<dbReference type="EMBL" id="FNQK01000004">
    <property type="protein sequence ID" value="SDZ95220.1"/>
    <property type="molecule type" value="Genomic_DNA"/>
</dbReference>
<dbReference type="PANTHER" id="PTHR11358">
    <property type="entry name" value="ARGINASE/AGMATINASE"/>
    <property type="match status" value="1"/>
</dbReference>
<dbReference type="InterPro" id="IPR006035">
    <property type="entry name" value="Ureohydrolase"/>
</dbReference>
<dbReference type="Gene3D" id="3.40.800.10">
    <property type="entry name" value="Ureohydrolase domain"/>
    <property type="match status" value="1"/>
</dbReference>
<keyword evidence="1" id="KW-0479">Metal-binding</keyword>
<dbReference type="GO" id="GO:0008783">
    <property type="term" value="F:agmatinase activity"/>
    <property type="evidence" value="ECO:0007669"/>
    <property type="project" value="TreeGrafter"/>
</dbReference>
<dbReference type="Proteomes" id="UP000198846">
    <property type="component" value="Unassembled WGS sequence"/>
</dbReference>
<dbReference type="RefSeq" id="WP_092132895.1">
    <property type="nucleotide sequence ID" value="NZ_FNQK01000004.1"/>
</dbReference>
<evidence type="ECO:0000256" key="4">
    <source>
        <dbReference type="ARBA" id="ARBA00023211"/>
    </source>
</evidence>
<evidence type="ECO:0000256" key="5">
    <source>
        <dbReference type="PROSITE-ProRule" id="PRU00742"/>
    </source>
</evidence>
<accession>A0A1H3X7K1</accession>
<keyword evidence="2" id="KW-0378">Hydrolase</keyword>
<keyword evidence="3" id="KW-0369">Histidine metabolism</keyword>
<evidence type="ECO:0000256" key="2">
    <source>
        <dbReference type="ARBA" id="ARBA00022801"/>
    </source>
</evidence>
<evidence type="ECO:0000256" key="1">
    <source>
        <dbReference type="ARBA" id="ARBA00022723"/>
    </source>
</evidence>
<dbReference type="PANTHER" id="PTHR11358:SF35">
    <property type="entry name" value="FORMIMIDOYLGLUTAMASE"/>
    <property type="match status" value="1"/>
</dbReference>
<dbReference type="CDD" id="cd09988">
    <property type="entry name" value="Formimidoylglutamase"/>
    <property type="match status" value="1"/>
</dbReference>
<proteinExistence type="inferred from homology"/>
<dbReference type="GO" id="GO:0033389">
    <property type="term" value="P:putrescine biosynthetic process from arginine, via agmatine"/>
    <property type="evidence" value="ECO:0007669"/>
    <property type="project" value="TreeGrafter"/>
</dbReference>
<gene>
    <name evidence="6" type="ORF">SAMN04487990_104173</name>
</gene>
<keyword evidence="4" id="KW-0464">Manganese</keyword>
<comment type="similarity">
    <text evidence="5">Belongs to the arginase family.</text>
</comment>
<reference evidence="6 7" key="1">
    <citation type="submission" date="2016-10" db="EMBL/GenBank/DDBJ databases">
        <authorList>
            <person name="de Groot N.N."/>
        </authorList>
    </citation>
    <scope>NUCLEOTIDE SEQUENCE [LARGE SCALE GENOMIC DNA]</scope>
    <source>
        <strain evidence="6 7">DSM 23842</strain>
    </source>
</reference>
<organism evidence="6 7">
    <name type="scientific">Bizionia paragorgiae</name>
    <dbReference type="NCBI Taxonomy" id="283786"/>
    <lineage>
        <taxon>Bacteria</taxon>
        <taxon>Pseudomonadati</taxon>
        <taxon>Bacteroidota</taxon>
        <taxon>Flavobacteriia</taxon>
        <taxon>Flavobacteriales</taxon>
        <taxon>Flavobacteriaceae</taxon>
        <taxon>Bizionia</taxon>
    </lineage>
</organism>
<dbReference type="STRING" id="283786.SAMN04487990_104173"/>
<dbReference type="PROSITE" id="PS51409">
    <property type="entry name" value="ARGINASE_2"/>
    <property type="match status" value="1"/>
</dbReference>
<sequence>MDKLVLLTKTTVESLTKPRSGETKFGEHCKVLTSTNGIYDNIKSLDVNYVILGIPEDIGVYANLGNTGASKAYEATIKVLLNIQSNPFTHADKVLVLGHLDFSEELETMTTLNRETPKDLKKIRQLVDQIDKEVSDAVYTIVKAGKTPIIIGGGHNNAYGNIKGTSLALHQSINAINLDAHTDFRALEGRHSGNGFSYAYAEGFLDKYFMFGLHENYTSQDIFNTLNSKKALNYNTFEDLEVRKNLSFTNELKRAIDHIYKKPFGIEIDCDAIKNIPSSAQTPSGFSVEKARQLIHFFGKHENATYLHICEAAPKKKQMNAVGKLITYFITDFIKSNIKNLKQQSYK</sequence>
<protein>
    <submittedName>
        <fullName evidence="6">Formiminoglutamase</fullName>
    </submittedName>
</protein>
<evidence type="ECO:0000313" key="6">
    <source>
        <dbReference type="EMBL" id="SDZ95220.1"/>
    </source>
</evidence>
<dbReference type="GO" id="GO:0046872">
    <property type="term" value="F:metal ion binding"/>
    <property type="evidence" value="ECO:0007669"/>
    <property type="project" value="UniProtKB-KW"/>
</dbReference>
<name>A0A1H3X7K1_BIZPA</name>
<dbReference type="InterPro" id="IPR023696">
    <property type="entry name" value="Ureohydrolase_dom_sf"/>
</dbReference>
<keyword evidence="7" id="KW-1185">Reference proteome</keyword>
<dbReference type="OrthoDB" id="9788689at2"/>
<evidence type="ECO:0000256" key="3">
    <source>
        <dbReference type="ARBA" id="ARBA00022808"/>
    </source>
</evidence>
<dbReference type="GO" id="GO:0006547">
    <property type="term" value="P:L-histidine metabolic process"/>
    <property type="evidence" value="ECO:0007669"/>
    <property type="project" value="UniProtKB-KW"/>
</dbReference>
<evidence type="ECO:0000313" key="7">
    <source>
        <dbReference type="Proteomes" id="UP000198846"/>
    </source>
</evidence>